<keyword evidence="1" id="KW-0175">Coiled coil</keyword>
<dbReference type="PANTHER" id="PTHR35333">
    <property type="entry name" value="BETA-LACTAMASE"/>
    <property type="match status" value="1"/>
</dbReference>
<feature type="transmembrane region" description="Helical" evidence="2">
    <location>
        <begin position="87"/>
        <end position="109"/>
    </location>
</feature>
<keyword evidence="2" id="KW-0812">Transmembrane</keyword>
<dbReference type="GO" id="GO:0008800">
    <property type="term" value="F:beta-lactamase activity"/>
    <property type="evidence" value="ECO:0007669"/>
    <property type="project" value="InterPro"/>
</dbReference>
<feature type="domain" description="Beta-lactamase class A catalytic" evidence="3">
    <location>
        <begin position="289"/>
        <end position="442"/>
    </location>
</feature>
<dbReference type="EMBL" id="BLAY01000108">
    <property type="protein sequence ID" value="GET41077.1"/>
    <property type="molecule type" value="Genomic_DNA"/>
</dbReference>
<dbReference type="AlphaFoldDB" id="A0AAV3XKV9"/>
<sequence>MSHKKQSEWDKDGEQIAQLKAELERAYQTIDQLRQENIQLQNQINCDQNEYGYPSTNLKTSHSQKQVYEDRGSLTQNYSNKLSNRQFIAVVTAVAAGLTIMGVGVTSLISKHLKEQNAKISEQKTRNLSSTPILLPAWAIKNSLPLPSRQPGQENLQIVYNLKTTPSFKHPEKLQAIVDDAVNLAAARRLPTKPLSITLIDAKTGEAAGYQQDILRYPASVVKMFWMLPLYAQIESGMWMNEADFHPYIAKMINESDNEAASFIVDQITNTQSLPVLQGEELKNWIYKRQQLNRFFQDAGYKDINISQKTFPIPYLKLSEPQGSDLQLRLNPSQPTQPIRNKITTDQAARLLYETCYLQQAVSPQASQKMCDWLRRNLNYLSWKKEPPNPNEFNPIRAFLGESLADTNVQFYSKAGWTSGSRQEAALIATPDGKNIYILAIFADDPAYAKDEKIFPRMSRLVYNRMTERSFNR</sequence>
<dbReference type="Proteomes" id="UP001050975">
    <property type="component" value="Unassembled WGS sequence"/>
</dbReference>
<keyword evidence="2" id="KW-1133">Transmembrane helix</keyword>
<dbReference type="PANTHER" id="PTHR35333:SF3">
    <property type="entry name" value="BETA-LACTAMASE-TYPE TRANSPEPTIDASE FOLD CONTAINING PROTEIN"/>
    <property type="match status" value="1"/>
</dbReference>
<evidence type="ECO:0000256" key="2">
    <source>
        <dbReference type="SAM" id="Phobius"/>
    </source>
</evidence>
<dbReference type="GO" id="GO:0030655">
    <property type="term" value="P:beta-lactam antibiotic catabolic process"/>
    <property type="evidence" value="ECO:0007669"/>
    <property type="project" value="InterPro"/>
</dbReference>
<keyword evidence="5" id="KW-1185">Reference proteome</keyword>
<proteinExistence type="predicted"/>
<evidence type="ECO:0000313" key="4">
    <source>
        <dbReference type="EMBL" id="GET41077.1"/>
    </source>
</evidence>
<evidence type="ECO:0000256" key="1">
    <source>
        <dbReference type="SAM" id="Coils"/>
    </source>
</evidence>
<evidence type="ECO:0000259" key="3">
    <source>
        <dbReference type="Pfam" id="PF13354"/>
    </source>
</evidence>
<dbReference type="InterPro" id="IPR012338">
    <property type="entry name" value="Beta-lactam/transpept-like"/>
</dbReference>
<evidence type="ECO:0000313" key="5">
    <source>
        <dbReference type="Proteomes" id="UP001050975"/>
    </source>
</evidence>
<dbReference type="Pfam" id="PF13354">
    <property type="entry name" value="Beta-lactamase2"/>
    <property type="match status" value="1"/>
</dbReference>
<dbReference type="GO" id="GO:0046677">
    <property type="term" value="P:response to antibiotic"/>
    <property type="evidence" value="ECO:0007669"/>
    <property type="project" value="InterPro"/>
</dbReference>
<protein>
    <recommendedName>
        <fullName evidence="3">Beta-lactamase class A catalytic domain-containing protein</fullName>
    </recommendedName>
</protein>
<organism evidence="4 5">
    <name type="scientific">Microseira wollei NIES-4236</name>
    <dbReference type="NCBI Taxonomy" id="2530354"/>
    <lineage>
        <taxon>Bacteria</taxon>
        <taxon>Bacillati</taxon>
        <taxon>Cyanobacteriota</taxon>
        <taxon>Cyanophyceae</taxon>
        <taxon>Oscillatoriophycideae</taxon>
        <taxon>Aerosakkonematales</taxon>
        <taxon>Aerosakkonemataceae</taxon>
        <taxon>Microseira</taxon>
    </lineage>
</organism>
<dbReference type="InterPro" id="IPR045155">
    <property type="entry name" value="Beta-lactam_cat"/>
</dbReference>
<comment type="caution">
    <text evidence="4">The sequence shown here is derived from an EMBL/GenBank/DDBJ whole genome shotgun (WGS) entry which is preliminary data.</text>
</comment>
<dbReference type="SUPFAM" id="SSF56601">
    <property type="entry name" value="beta-lactamase/transpeptidase-like"/>
    <property type="match status" value="1"/>
</dbReference>
<name>A0AAV3XKV9_9CYAN</name>
<dbReference type="Gene3D" id="3.40.710.10">
    <property type="entry name" value="DD-peptidase/beta-lactamase superfamily"/>
    <property type="match status" value="1"/>
</dbReference>
<reference evidence="4" key="1">
    <citation type="submission" date="2019-10" db="EMBL/GenBank/DDBJ databases">
        <title>Draft genome sequece of Microseira wollei NIES-4236.</title>
        <authorList>
            <person name="Yamaguchi H."/>
            <person name="Suzuki S."/>
            <person name="Kawachi M."/>
        </authorList>
    </citation>
    <scope>NUCLEOTIDE SEQUENCE</scope>
    <source>
        <strain evidence="4">NIES-4236</strain>
    </source>
</reference>
<keyword evidence="2" id="KW-0472">Membrane</keyword>
<dbReference type="RefSeq" id="WP_226587300.1">
    <property type="nucleotide sequence ID" value="NZ_BLAY01000108.1"/>
</dbReference>
<gene>
    <name evidence="4" type="ORF">MiSe_58890</name>
</gene>
<dbReference type="InterPro" id="IPR000871">
    <property type="entry name" value="Beta-lactam_class-A"/>
</dbReference>
<feature type="coiled-coil region" evidence="1">
    <location>
        <begin position="16"/>
        <end position="50"/>
    </location>
</feature>
<accession>A0AAV3XKV9</accession>